<comment type="caution">
    <text evidence="7">The sequence shown here is derived from an EMBL/GenBank/DDBJ whole genome shotgun (WGS) entry which is preliminary data.</text>
</comment>
<comment type="subcellular location">
    <subcellularLocation>
        <location evidence="1">Golgi apparatus membrane</location>
        <topology evidence="1">Single-pass type II membrane protein</topology>
    </subcellularLocation>
</comment>
<gene>
    <name evidence="7" type="ORF">F3Y22_tig00110890pilonHSYRG00617</name>
</gene>
<dbReference type="PANTHER" id="PTHR11062:SF274">
    <property type="entry name" value="EXOSTOSIN FAMILY PROTEIN"/>
    <property type="match status" value="1"/>
</dbReference>
<evidence type="ECO:0000256" key="2">
    <source>
        <dbReference type="ARBA" id="ARBA00010271"/>
    </source>
</evidence>
<keyword evidence="4" id="KW-0812">Transmembrane</keyword>
<evidence type="ECO:0000256" key="3">
    <source>
        <dbReference type="ARBA" id="ARBA00022676"/>
    </source>
</evidence>
<evidence type="ECO:0000256" key="5">
    <source>
        <dbReference type="ARBA" id="ARBA00023034"/>
    </source>
</evidence>
<dbReference type="GO" id="GO:0016757">
    <property type="term" value="F:glycosyltransferase activity"/>
    <property type="evidence" value="ECO:0007669"/>
    <property type="project" value="UniProtKB-KW"/>
</dbReference>
<protein>
    <submittedName>
        <fullName evidence="7">Exostosin family protein</fullName>
    </submittedName>
</protein>
<evidence type="ECO:0000259" key="6">
    <source>
        <dbReference type="Pfam" id="PF03016"/>
    </source>
</evidence>
<proteinExistence type="inferred from homology"/>
<reference evidence="7" key="1">
    <citation type="submission" date="2019-09" db="EMBL/GenBank/DDBJ databases">
        <title>Draft genome information of white flower Hibiscus syriacus.</title>
        <authorList>
            <person name="Kim Y.-M."/>
        </authorList>
    </citation>
    <scope>NUCLEOTIDE SEQUENCE [LARGE SCALE GENOMIC DNA]</scope>
    <source>
        <strain evidence="7">YM2019G1</strain>
    </source>
</reference>
<keyword evidence="5" id="KW-0333">Golgi apparatus</keyword>
<keyword evidence="3" id="KW-0328">Glycosyltransferase</keyword>
<keyword evidence="4" id="KW-0735">Signal-anchor</keyword>
<comment type="similarity">
    <text evidence="2">Belongs to the glycosyltransferase 47 family.</text>
</comment>
<dbReference type="AlphaFoldDB" id="A0A6A2ZI84"/>
<dbReference type="PANTHER" id="PTHR11062">
    <property type="entry name" value="EXOSTOSIN HEPARAN SULFATE GLYCOSYLTRANSFERASE -RELATED"/>
    <property type="match status" value="1"/>
</dbReference>
<keyword evidence="3" id="KW-0808">Transferase</keyword>
<organism evidence="7 8">
    <name type="scientific">Hibiscus syriacus</name>
    <name type="common">Rose of Sharon</name>
    <dbReference type="NCBI Taxonomy" id="106335"/>
    <lineage>
        <taxon>Eukaryota</taxon>
        <taxon>Viridiplantae</taxon>
        <taxon>Streptophyta</taxon>
        <taxon>Embryophyta</taxon>
        <taxon>Tracheophyta</taxon>
        <taxon>Spermatophyta</taxon>
        <taxon>Magnoliopsida</taxon>
        <taxon>eudicotyledons</taxon>
        <taxon>Gunneridae</taxon>
        <taxon>Pentapetalae</taxon>
        <taxon>rosids</taxon>
        <taxon>malvids</taxon>
        <taxon>Malvales</taxon>
        <taxon>Malvaceae</taxon>
        <taxon>Malvoideae</taxon>
        <taxon>Hibiscus</taxon>
    </lineage>
</organism>
<evidence type="ECO:0000313" key="8">
    <source>
        <dbReference type="Proteomes" id="UP000436088"/>
    </source>
</evidence>
<dbReference type="InterPro" id="IPR040911">
    <property type="entry name" value="Exostosin_GT47"/>
</dbReference>
<evidence type="ECO:0000256" key="1">
    <source>
        <dbReference type="ARBA" id="ARBA00004323"/>
    </source>
</evidence>
<dbReference type="Pfam" id="PF03016">
    <property type="entry name" value="Exostosin_GT47"/>
    <property type="match status" value="2"/>
</dbReference>
<evidence type="ECO:0000256" key="4">
    <source>
        <dbReference type="ARBA" id="ARBA00022968"/>
    </source>
</evidence>
<name>A0A6A2ZI84_HIBSY</name>
<sequence length="238" mass="28007">MNNTQIYHDTETFLEDFREMNKSFKIFVYPHKPDDPFANVLFPVDFDPEGHYASELYFNKALFNSHFFTKDPNQADLFYMPFSIADMRHDPRIGPDGLQDFIKDYIFNISHRNQLAFFAGQVNSPTDDDNEQLRSKFCLHVKGFEVNTARVTDALHYGCVPVILANHYDLPFTDILYWKSFSVVVHYVDIPVLKKILQGISFEQLSWLQNNVMKVRKHFKWNAPAVDYDAFYMAIYEL</sequence>
<evidence type="ECO:0000313" key="7">
    <source>
        <dbReference type="EMBL" id="KAE8691287.1"/>
    </source>
</evidence>
<feature type="domain" description="Exostosin GT47" evidence="6">
    <location>
        <begin position="133"/>
        <end position="199"/>
    </location>
</feature>
<dbReference type="InterPro" id="IPR004263">
    <property type="entry name" value="Exostosin"/>
</dbReference>
<accession>A0A6A2ZI84</accession>
<keyword evidence="8" id="KW-1185">Reference proteome</keyword>
<dbReference type="GO" id="GO:0000139">
    <property type="term" value="C:Golgi membrane"/>
    <property type="evidence" value="ECO:0007669"/>
    <property type="project" value="UniProtKB-SubCell"/>
</dbReference>
<dbReference type="EMBL" id="VEPZ02001149">
    <property type="protein sequence ID" value="KAE8691287.1"/>
    <property type="molecule type" value="Genomic_DNA"/>
</dbReference>
<dbReference type="Proteomes" id="UP000436088">
    <property type="component" value="Unassembled WGS sequence"/>
</dbReference>
<feature type="domain" description="Exostosin GT47" evidence="6">
    <location>
        <begin position="20"/>
        <end position="111"/>
    </location>
</feature>